<reference evidence="1 2" key="1">
    <citation type="submission" date="2019-05" db="EMBL/GenBank/DDBJ databases">
        <title>Another draft genome of Portunus trituberculatus and its Hox gene families provides insights of decapod evolution.</title>
        <authorList>
            <person name="Jeong J.-H."/>
            <person name="Song I."/>
            <person name="Kim S."/>
            <person name="Choi T."/>
            <person name="Kim D."/>
            <person name="Ryu S."/>
            <person name="Kim W."/>
        </authorList>
    </citation>
    <scope>NUCLEOTIDE SEQUENCE [LARGE SCALE GENOMIC DNA]</scope>
    <source>
        <tissue evidence="1">Muscle</tissue>
    </source>
</reference>
<dbReference type="AlphaFoldDB" id="A0A5B7GS99"/>
<comment type="caution">
    <text evidence="1">The sequence shown here is derived from an EMBL/GenBank/DDBJ whole genome shotgun (WGS) entry which is preliminary data.</text>
</comment>
<sequence>MAFLCSSVRYYFYRLSNARVESTASPLLPPLHWYTVGLCASLESVFAPSCNLDYFNTRVSGYLKKKIRVKLTNTI</sequence>
<protein>
    <submittedName>
        <fullName evidence="1">Uncharacterized protein</fullName>
    </submittedName>
</protein>
<name>A0A5B7GS99_PORTR</name>
<accession>A0A5B7GS99</accession>
<dbReference type="Proteomes" id="UP000324222">
    <property type="component" value="Unassembled WGS sequence"/>
</dbReference>
<organism evidence="1 2">
    <name type="scientific">Portunus trituberculatus</name>
    <name type="common">Swimming crab</name>
    <name type="synonym">Neptunus trituberculatus</name>
    <dbReference type="NCBI Taxonomy" id="210409"/>
    <lineage>
        <taxon>Eukaryota</taxon>
        <taxon>Metazoa</taxon>
        <taxon>Ecdysozoa</taxon>
        <taxon>Arthropoda</taxon>
        <taxon>Crustacea</taxon>
        <taxon>Multicrustacea</taxon>
        <taxon>Malacostraca</taxon>
        <taxon>Eumalacostraca</taxon>
        <taxon>Eucarida</taxon>
        <taxon>Decapoda</taxon>
        <taxon>Pleocyemata</taxon>
        <taxon>Brachyura</taxon>
        <taxon>Eubrachyura</taxon>
        <taxon>Portunoidea</taxon>
        <taxon>Portunidae</taxon>
        <taxon>Portuninae</taxon>
        <taxon>Portunus</taxon>
    </lineage>
</organism>
<dbReference type="EMBL" id="VSRR010017010">
    <property type="protein sequence ID" value="MPC59938.1"/>
    <property type="molecule type" value="Genomic_DNA"/>
</dbReference>
<proteinExistence type="predicted"/>
<evidence type="ECO:0000313" key="2">
    <source>
        <dbReference type="Proteomes" id="UP000324222"/>
    </source>
</evidence>
<evidence type="ECO:0000313" key="1">
    <source>
        <dbReference type="EMBL" id="MPC59938.1"/>
    </source>
</evidence>
<gene>
    <name evidence="1" type="ORF">E2C01_053970</name>
</gene>
<keyword evidence="2" id="KW-1185">Reference proteome</keyword>